<reference evidence="2 3" key="1">
    <citation type="submission" date="2024-04" db="EMBL/GenBank/DDBJ databases">
        <authorList>
            <consortium name="Genoscope - CEA"/>
            <person name="William W."/>
        </authorList>
    </citation>
    <scope>NUCLEOTIDE SEQUENCE [LARGE SCALE GENOMIC DNA]</scope>
</reference>
<accession>A0AAV2HQ98</accession>
<comment type="caution">
    <text evidence="2">The sequence shown here is derived from an EMBL/GenBank/DDBJ whole genome shotgun (WGS) entry which is preliminary data.</text>
</comment>
<dbReference type="PANTHER" id="PTHR10697:SF13">
    <property type="entry name" value="RICIN B LECTIN DOMAIN-CONTAINING PROTEIN"/>
    <property type="match status" value="1"/>
</dbReference>
<dbReference type="Proteomes" id="UP001497497">
    <property type="component" value="Unassembled WGS sequence"/>
</dbReference>
<dbReference type="EMBL" id="CAXITT010000207">
    <property type="protein sequence ID" value="CAL1535622.1"/>
    <property type="molecule type" value="Genomic_DNA"/>
</dbReference>
<evidence type="ECO:0000313" key="2">
    <source>
        <dbReference type="EMBL" id="CAL1535622.1"/>
    </source>
</evidence>
<dbReference type="Pfam" id="PF00811">
    <property type="entry name" value="Ependymin"/>
    <property type="match status" value="1"/>
</dbReference>
<evidence type="ECO:0000256" key="1">
    <source>
        <dbReference type="SAM" id="SignalP"/>
    </source>
</evidence>
<sequence>MFPWSILSQPWRAVAGLVSVVLTATVCGDICCVPDQFEANLIYDNANVFIDANTAYSYTNSTAQAAYDYTNNKTYVKLVSVELSPLIPQPVRSEYTILTDYVKGVQYQFTDTHCEKSSVGSMQKPCIPDNAIKVNSGFFGNNQTKVVTFQFTPAGTTLNYLATIDPTICMPVVEVFVAGDVVPDSGSINSVLVSDVTPGIKDPTIFDPPKICLTKSSRRDKAVSPHLKRLRRNIMTTFPFHTKH</sequence>
<name>A0AAV2HQ98_LYMST</name>
<evidence type="ECO:0000313" key="3">
    <source>
        <dbReference type="Proteomes" id="UP001497497"/>
    </source>
</evidence>
<dbReference type="AlphaFoldDB" id="A0AAV2HQ98"/>
<dbReference type="GO" id="GO:0005576">
    <property type="term" value="C:extracellular region"/>
    <property type="evidence" value="ECO:0007669"/>
    <property type="project" value="InterPro"/>
</dbReference>
<proteinExistence type="predicted"/>
<dbReference type="PANTHER" id="PTHR10697">
    <property type="entry name" value="MAMMALIAN EPENDYMIN-RELATED PROTEIN 1"/>
    <property type="match status" value="1"/>
</dbReference>
<feature type="signal peptide" evidence="1">
    <location>
        <begin position="1"/>
        <end position="28"/>
    </location>
</feature>
<dbReference type="InterPro" id="IPR001299">
    <property type="entry name" value="Ependymin"/>
</dbReference>
<keyword evidence="3" id="KW-1185">Reference proteome</keyword>
<dbReference type="GO" id="GO:0005509">
    <property type="term" value="F:calcium ion binding"/>
    <property type="evidence" value="ECO:0007669"/>
    <property type="project" value="InterPro"/>
</dbReference>
<keyword evidence="1" id="KW-0732">Signal</keyword>
<gene>
    <name evidence="2" type="ORF">GSLYS_00009582001</name>
</gene>
<dbReference type="GO" id="GO:0007160">
    <property type="term" value="P:cell-matrix adhesion"/>
    <property type="evidence" value="ECO:0007669"/>
    <property type="project" value="InterPro"/>
</dbReference>
<organism evidence="2 3">
    <name type="scientific">Lymnaea stagnalis</name>
    <name type="common">Great pond snail</name>
    <name type="synonym">Helix stagnalis</name>
    <dbReference type="NCBI Taxonomy" id="6523"/>
    <lineage>
        <taxon>Eukaryota</taxon>
        <taxon>Metazoa</taxon>
        <taxon>Spiralia</taxon>
        <taxon>Lophotrochozoa</taxon>
        <taxon>Mollusca</taxon>
        <taxon>Gastropoda</taxon>
        <taxon>Heterobranchia</taxon>
        <taxon>Euthyneura</taxon>
        <taxon>Panpulmonata</taxon>
        <taxon>Hygrophila</taxon>
        <taxon>Lymnaeoidea</taxon>
        <taxon>Lymnaeidae</taxon>
        <taxon>Lymnaea</taxon>
    </lineage>
</organism>
<protein>
    <submittedName>
        <fullName evidence="2">Uncharacterized protein</fullName>
    </submittedName>
</protein>
<dbReference type="GO" id="GO:0005764">
    <property type="term" value="C:lysosome"/>
    <property type="evidence" value="ECO:0007669"/>
    <property type="project" value="TreeGrafter"/>
</dbReference>
<feature type="chain" id="PRO_5043853131" evidence="1">
    <location>
        <begin position="29"/>
        <end position="244"/>
    </location>
</feature>